<evidence type="ECO:0000256" key="1">
    <source>
        <dbReference type="ARBA" id="ARBA00022630"/>
    </source>
</evidence>
<keyword evidence="2 5" id="KW-0288">FMN</keyword>
<dbReference type="Pfam" id="PF00881">
    <property type="entry name" value="Nitroreductase"/>
    <property type="match status" value="1"/>
</dbReference>
<keyword evidence="3 5" id="KW-0521">NADP</keyword>
<proteinExistence type="inferred from homology"/>
<dbReference type="RefSeq" id="WP_099620313.1">
    <property type="nucleotide sequence ID" value="NZ_CP024201.1"/>
</dbReference>
<evidence type="ECO:0000313" key="7">
    <source>
        <dbReference type="EMBL" id="ATQ41056.1"/>
    </source>
</evidence>
<comment type="similarity">
    <text evidence="5">Belongs to the nitroreductase family. HadB/RutE subfamily.</text>
</comment>
<dbReference type="PANTHER" id="PTHR43543">
    <property type="entry name" value="MALONIC SEMIALDEHYDE REDUCTASE RUTE-RELATED"/>
    <property type="match status" value="1"/>
</dbReference>
<dbReference type="HAMAP" id="MF_01204">
    <property type="entry name" value="Oxidoreductase_RutE_HadB"/>
    <property type="match status" value="1"/>
</dbReference>
<gene>
    <name evidence="7" type="ORF">CSW64_00855</name>
</gene>
<dbReference type="NCBIfam" id="NF003768">
    <property type="entry name" value="PRK05365.1"/>
    <property type="match status" value="1"/>
</dbReference>
<dbReference type="InterPro" id="IPR000415">
    <property type="entry name" value="Nitroreductase-like"/>
</dbReference>
<dbReference type="OrthoDB" id="9784375at2"/>
<evidence type="ECO:0000256" key="2">
    <source>
        <dbReference type="ARBA" id="ARBA00022643"/>
    </source>
</evidence>
<evidence type="ECO:0000256" key="3">
    <source>
        <dbReference type="ARBA" id="ARBA00022857"/>
    </source>
</evidence>
<dbReference type="PANTHER" id="PTHR43543:SF1">
    <property type="entry name" value="MALONIC SEMIALDEHYDE REDUCTASE RUTE-RELATED"/>
    <property type="match status" value="1"/>
</dbReference>
<dbReference type="AlphaFoldDB" id="A0A2D2AST8"/>
<evidence type="ECO:0000256" key="4">
    <source>
        <dbReference type="ARBA" id="ARBA00023002"/>
    </source>
</evidence>
<evidence type="ECO:0000256" key="5">
    <source>
        <dbReference type="HAMAP-Rule" id="MF_01204"/>
    </source>
</evidence>
<dbReference type="KEGG" id="cmb:CSW64_00855"/>
<dbReference type="InterPro" id="IPR023936">
    <property type="entry name" value="RutE-like"/>
</dbReference>
<comment type="cofactor">
    <cofactor evidence="5">
        <name>FMN</name>
        <dbReference type="ChEBI" id="CHEBI:58210"/>
    </cofactor>
</comment>
<protein>
    <recommendedName>
        <fullName evidence="5">Putative NADH dehydrogenase/NAD(P)H nitroreductase CSW64_00855</fullName>
        <ecNumber evidence="5">1.-.-.-</ecNumber>
    </recommendedName>
</protein>
<keyword evidence="5" id="KW-0520">NAD</keyword>
<accession>A0A2D2AST8</accession>
<dbReference type="GO" id="GO:0016491">
    <property type="term" value="F:oxidoreductase activity"/>
    <property type="evidence" value="ECO:0007669"/>
    <property type="project" value="UniProtKB-UniRule"/>
</dbReference>
<evidence type="ECO:0000313" key="8">
    <source>
        <dbReference type="Proteomes" id="UP000228945"/>
    </source>
</evidence>
<keyword evidence="1 5" id="KW-0285">Flavoprotein</keyword>
<dbReference type="Proteomes" id="UP000228945">
    <property type="component" value="Chromosome"/>
</dbReference>
<organism evidence="7 8">
    <name type="scientific">Caulobacter mirabilis</name>
    <dbReference type="NCBI Taxonomy" id="69666"/>
    <lineage>
        <taxon>Bacteria</taxon>
        <taxon>Pseudomonadati</taxon>
        <taxon>Pseudomonadota</taxon>
        <taxon>Alphaproteobacteria</taxon>
        <taxon>Caulobacterales</taxon>
        <taxon>Caulobacteraceae</taxon>
        <taxon>Caulobacter</taxon>
    </lineage>
</organism>
<sequence length="208" mass="22290">MSAALAIEPSPAPVAVLSDAGRDLLFREARTHNGWSDRPIPEALLRELYDLTKFGPTAVNATPARFVFVTSDEGKAKLAELASGNNKAKILAAPATVIIGYDLDFMDHNAKLFPHAPTMLEGMRGTPAAQELAFRNSSLQGGYFILAARALGLDTGPMSGFDNAAVDEAFFPGRNVKSNFIVSLGYGSGENLFPRSPRLDFEDAARFA</sequence>
<dbReference type="EMBL" id="CP024201">
    <property type="protein sequence ID" value="ATQ41056.1"/>
    <property type="molecule type" value="Genomic_DNA"/>
</dbReference>
<reference evidence="7 8" key="1">
    <citation type="submission" date="2017-10" db="EMBL/GenBank/DDBJ databases">
        <title>Genome sequence of Caulobacter mirabilis FWC38.</title>
        <authorList>
            <person name="Fiebig A."/>
            <person name="Crosson S."/>
        </authorList>
    </citation>
    <scope>NUCLEOTIDE SEQUENCE [LARGE SCALE GENOMIC DNA]</scope>
    <source>
        <strain evidence="7 8">FWC 38</strain>
    </source>
</reference>
<dbReference type="CDD" id="cd02148">
    <property type="entry name" value="RutE-like"/>
    <property type="match status" value="1"/>
</dbReference>
<feature type="domain" description="Nitroreductase" evidence="6">
    <location>
        <begin position="33"/>
        <end position="170"/>
    </location>
</feature>
<keyword evidence="8" id="KW-1185">Reference proteome</keyword>
<dbReference type="Gene3D" id="3.40.109.10">
    <property type="entry name" value="NADH Oxidase"/>
    <property type="match status" value="1"/>
</dbReference>
<keyword evidence="4 5" id="KW-0560">Oxidoreductase</keyword>
<dbReference type="EC" id="1.-.-.-" evidence="5"/>
<dbReference type="InterPro" id="IPR050461">
    <property type="entry name" value="Nitroreductase_HadB/RutE"/>
</dbReference>
<dbReference type="SUPFAM" id="SSF55469">
    <property type="entry name" value="FMN-dependent nitroreductase-like"/>
    <property type="match status" value="1"/>
</dbReference>
<name>A0A2D2AST8_9CAUL</name>
<dbReference type="InterPro" id="IPR029479">
    <property type="entry name" value="Nitroreductase"/>
</dbReference>
<evidence type="ECO:0000259" key="6">
    <source>
        <dbReference type="Pfam" id="PF00881"/>
    </source>
</evidence>